<accession>A0A926I5K7</accession>
<dbReference type="PANTHER" id="PTHR42791">
    <property type="entry name" value="GNAT FAMILY ACETYLTRANSFERASE"/>
    <property type="match status" value="1"/>
</dbReference>
<dbReference type="AlphaFoldDB" id="A0A926I5K7"/>
<feature type="domain" description="N-acetyltransferase" evidence="1">
    <location>
        <begin position="131"/>
        <end position="212"/>
    </location>
</feature>
<dbReference type="SUPFAM" id="SSF55729">
    <property type="entry name" value="Acyl-CoA N-acyltransferases (Nat)"/>
    <property type="match status" value="1"/>
</dbReference>
<dbReference type="PANTHER" id="PTHR42791:SF1">
    <property type="entry name" value="N-ACETYLTRANSFERASE DOMAIN-CONTAINING PROTEIN"/>
    <property type="match status" value="1"/>
</dbReference>
<evidence type="ECO:0000259" key="1">
    <source>
        <dbReference type="PROSITE" id="PS51186"/>
    </source>
</evidence>
<dbReference type="RefSeq" id="WP_187525574.1">
    <property type="nucleotide sequence ID" value="NZ_JACRTA010000003.1"/>
</dbReference>
<reference evidence="2" key="1">
    <citation type="submission" date="2020-08" db="EMBL/GenBank/DDBJ databases">
        <title>Genome public.</title>
        <authorList>
            <person name="Liu C."/>
            <person name="Sun Q."/>
        </authorList>
    </citation>
    <scope>NUCLEOTIDE SEQUENCE</scope>
    <source>
        <strain evidence="2">NSJ-24</strain>
    </source>
</reference>
<dbReference type="CDD" id="cd04301">
    <property type="entry name" value="NAT_SF"/>
    <property type="match status" value="1"/>
</dbReference>
<protein>
    <submittedName>
        <fullName evidence="2">GNAT family N-acetyltransferase</fullName>
    </submittedName>
</protein>
<dbReference type="GO" id="GO:0016747">
    <property type="term" value="F:acyltransferase activity, transferring groups other than amino-acyl groups"/>
    <property type="evidence" value="ECO:0007669"/>
    <property type="project" value="InterPro"/>
</dbReference>
<keyword evidence="3" id="KW-1185">Reference proteome</keyword>
<dbReference type="Pfam" id="PF13508">
    <property type="entry name" value="Acetyltransf_7"/>
    <property type="match status" value="1"/>
</dbReference>
<dbReference type="PROSITE" id="PS51186">
    <property type="entry name" value="GNAT"/>
    <property type="match status" value="1"/>
</dbReference>
<evidence type="ECO:0000313" key="2">
    <source>
        <dbReference type="EMBL" id="MBC8568994.1"/>
    </source>
</evidence>
<comment type="caution">
    <text evidence="2">The sequence shown here is derived from an EMBL/GenBank/DDBJ whole genome shotgun (WGS) entry which is preliminary data.</text>
</comment>
<proteinExistence type="predicted"/>
<dbReference type="InterPro" id="IPR016181">
    <property type="entry name" value="Acyl_CoA_acyltransferase"/>
</dbReference>
<sequence length="216" mass="25290">MKTTINIPQLYKIKQSDKEKLIRTYLDAFDQYPKLMNAFTEKDKRMLALEATLRYYTAFDLKYGAGYSLDENVNEAVMLIHSDDMECTFFKHLMAGSYSRSYRKIMNKLTRAERQVRIDLFNELERLEKDINLPEPHIYVDFLGVSKDYQHQGRGKKLMACICRYADSLKLPLMLFTNTADDVKFYQNLGFNITGETSSEKFGFVNTYLTYGSEDK</sequence>
<dbReference type="InterPro" id="IPR052523">
    <property type="entry name" value="Trichothecene_AcTrans"/>
</dbReference>
<evidence type="ECO:0000313" key="3">
    <source>
        <dbReference type="Proteomes" id="UP000610862"/>
    </source>
</evidence>
<name>A0A926I5K7_9FIRM</name>
<organism evidence="2 3">
    <name type="scientific">Lentihominibacter hominis</name>
    <dbReference type="NCBI Taxonomy" id="2763645"/>
    <lineage>
        <taxon>Bacteria</taxon>
        <taxon>Bacillati</taxon>
        <taxon>Bacillota</taxon>
        <taxon>Clostridia</taxon>
        <taxon>Peptostreptococcales</taxon>
        <taxon>Anaerovoracaceae</taxon>
        <taxon>Lentihominibacter</taxon>
    </lineage>
</organism>
<gene>
    <name evidence="2" type="ORF">H8692_09520</name>
</gene>
<dbReference type="Proteomes" id="UP000610862">
    <property type="component" value="Unassembled WGS sequence"/>
</dbReference>
<dbReference type="InterPro" id="IPR000182">
    <property type="entry name" value="GNAT_dom"/>
</dbReference>
<dbReference type="EMBL" id="JACRTA010000003">
    <property type="protein sequence ID" value="MBC8568994.1"/>
    <property type="molecule type" value="Genomic_DNA"/>
</dbReference>
<dbReference type="Gene3D" id="3.40.630.30">
    <property type="match status" value="1"/>
</dbReference>